<evidence type="ECO:0000313" key="2">
    <source>
        <dbReference type="EMBL" id="GAA1402027.1"/>
    </source>
</evidence>
<feature type="transmembrane region" description="Helical" evidence="1">
    <location>
        <begin position="1161"/>
        <end position="1191"/>
    </location>
</feature>
<feature type="transmembrane region" description="Helical" evidence="1">
    <location>
        <begin position="706"/>
        <end position="725"/>
    </location>
</feature>
<feature type="transmembrane region" description="Helical" evidence="1">
    <location>
        <begin position="839"/>
        <end position="858"/>
    </location>
</feature>
<feature type="transmembrane region" description="Helical" evidence="1">
    <location>
        <begin position="621"/>
        <end position="641"/>
    </location>
</feature>
<keyword evidence="3" id="KW-1185">Reference proteome</keyword>
<feature type="transmembrane region" description="Helical" evidence="1">
    <location>
        <begin position="1135"/>
        <end position="1155"/>
    </location>
</feature>
<proteinExistence type="predicted"/>
<keyword evidence="1" id="KW-0472">Membrane</keyword>
<feature type="transmembrane region" description="Helical" evidence="1">
    <location>
        <begin position="674"/>
        <end position="699"/>
    </location>
</feature>
<dbReference type="RefSeq" id="WP_344029419.1">
    <property type="nucleotide sequence ID" value="NZ_BAAAJK010000053.1"/>
</dbReference>
<comment type="caution">
    <text evidence="2">The sequence shown here is derived from an EMBL/GenBank/DDBJ whole genome shotgun (WGS) entry which is preliminary data.</text>
</comment>
<dbReference type="EMBL" id="BAAAJK010000053">
    <property type="protein sequence ID" value="GAA1402027.1"/>
    <property type="molecule type" value="Genomic_DNA"/>
</dbReference>
<gene>
    <name evidence="2" type="ORF">GCM10009613_61270</name>
</gene>
<feature type="transmembrane region" description="Helical" evidence="1">
    <location>
        <begin position="648"/>
        <end position="668"/>
    </location>
</feature>
<feature type="transmembrane region" description="Helical" evidence="1">
    <location>
        <begin position="1236"/>
        <end position="1257"/>
    </location>
</feature>
<feature type="transmembrane region" description="Helical" evidence="1">
    <location>
        <begin position="222"/>
        <end position="244"/>
    </location>
</feature>
<feature type="transmembrane region" description="Helical" evidence="1">
    <location>
        <begin position="993"/>
        <end position="1015"/>
    </location>
</feature>
<dbReference type="Proteomes" id="UP001501414">
    <property type="component" value="Unassembled WGS sequence"/>
</dbReference>
<sequence length="1896" mass="199835">MSEYDAGSAFVAILPSTRGFAQRLKREMAGVRPGDLQVLVRPELDRRQLSGLHAALKALPAVVLDADASPADREIAALRARLEAIADKTVGIDISAADAKREVDSVRADLDRLSRESPDIAVRVDTGAASAALQEITTETTRLDGRTAKVKAQADTAQAQRSFVLLDMALSRLDGRKIAIQIAVHTALAMAHILAFQSVLTRLADREFWINVRANVGSAITGLAKVLAIVGALSTAIGGLVGIAGGLAGAIGGLGAAGVVAGAGIGATVLGFLGVGKAVGALSAQQESATSTSRASAKQQEQHARQVEAAYERVGDASKRVSQARAAASKSVQRAEADGEKSVAAARRQASASIASAVAARESADRRAARSTRDLRQAQSELTAAWDAGKRSLEDLQDQLDSSLLDQRQAAVDLKDARKALDEARASGDADAIERAQIAYDRQVESIDQLSKRTQRLQVDNTAAQKAGVAGTDQYRSALDRVAAATEQQAEASRAASAAAAAESTARIDGTRSVQEAELAAQQRIDDAREQGAQQVEAANEALIDSQRALTDALNQTGDAGAASGDKVAQAFAGLSPAAAAFARYLFGLKPILEGLSATAATALFPPLIAGIDTLLTRLPVINTVVGQLAGGMGAGLQLVLTQLASPFWVSFFTMLGDAAGTVIPMLFGSLMTLAGAAATLITALMPIVPASLAILDALSGWISQLAGPLVAALSGMFPAVHAFIDALGFLGPFLVALSPIVNALGVALAQILGATLQALTPILVALTPLFVQFAQVLAGQFIATLEALLPTLLAVATWMSEHPGLVIGVLTAIVGLGAALKPLGFLFGILIAWMARSVIFGTVAILLTKVGLAGTFVGRALLAVVSPFAALRAAMATLGGMAAQAGGLFALLRQAIMWIGRAILVALGPVGILIAAFGFLYASSEPFRNAVNGLLDVLMTLVGQLAGAVMPIFDALGQVFGMLAGMAGQLVGQLAAALVPVINVLAGTLSSLAGAILPPLMQVVGALVPVIMLLGAAFGEIVSAVVGPLIGAVMALVGAVLPPLVFLLQNVVVPVISFLARLFAGVLSWAISNVLVPAIRFLIPILVGLAGVLSQAIGWVVTNVVVPALNFLIPIFQAIGRAALWLWTNAIKPAWDAISAAAAWLWTNAIKPAFDAIVTIFKLVAAIVFTVLVAPLLIAWNLISAAAMWLWNNAIRPAFQAIGTFIGWVWTALIRPALAALVWFWQFVLAPALSWLYNTIVLPIFTLIGAAIRFVWEWVIRPVLQALVWFWQNVLAPALSWLYNTIIKPLWDAVGATIRWVWDNVIRPAFDAVKGGLDFLGEKFTDTVEWIKDIWARMKGHLAKPINFMIDVVWNKGVVPAWNKVAELVGIGKIDPLPLIPEARTGGRVDSTGRIHGPGTGTSDSIWGRVIENDAPIKVSAREMIMNARATRENYPVLAAMNGGGRIGDRSNERRAGFVPVASFAGGGAVWQGLWDTVRRQFPRARLTDANSPRPGYHGKGQAIDVAGSFPMAVGQMKEINHWIGNTFPGSTQLIHYPLTGGGINLLNGGPHNYGLKTQFEHQNHVHWAQDPAQPRGGGNGARNGWEQVSTYFMDAAREAFDTLTNPALGALKGLVGEPPPVWRDVIPKMATKIRDTARDFVFGKAKEKDAQASSGGDAMMGPVGDGEIFVIQQIADSARARGLGFEGASIGVATGIVESGLRNLNYGDRDSLGVFQQRPSMGWGSPAQIMNVRYAADKFFNGLMGFNWRAMDPGMAAQKVQRSAFPDKYGKVMGRARDLVRLHGGTFDAGGYALGKGLMFKDVIAPEVMLDPVETEYGYRPLASLARQLEADRFQAPAGLSPQQIADMATTHPRFPTEFELVGGELELTGDGIARIVDGRLRAVTQHVRTGRDA</sequence>
<organism evidence="2 3">
    <name type="scientific">Pseudonocardia kongjuensis</name>
    <dbReference type="NCBI Taxonomy" id="102227"/>
    <lineage>
        <taxon>Bacteria</taxon>
        <taxon>Bacillati</taxon>
        <taxon>Actinomycetota</taxon>
        <taxon>Actinomycetes</taxon>
        <taxon>Pseudonocardiales</taxon>
        <taxon>Pseudonocardiaceae</taxon>
        <taxon>Pseudonocardia</taxon>
    </lineage>
</organism>
<keyword evidence="1" id="KW-1133">Transmembrane helix</keyword>
<accession>A0ABN1YF08</accession>
<protein>
    <recommendedName>
        <fullName evidence="4">Tape measure protein</fullName>
    </recommendedName>
</protein>
<feature type="transmembrane region" description="Helical" evidence="1">
    <location>
        <begin position="870"/>
        <end position="892"/>
    </location>
</feature>
<feature type="transmembrane region" description="Helical" evidence="1">
    <location>
        <begin position="904"/>
        <end position="923"/>
    </location>
</feature>
<feature type="transmembrane region" description="Helical" evidence="1">
    <location>
        <begin position="1022"/>
        <end position="1042"/>
    </location>
</feature>
<keyword evidence="1" id="KW-0812">Transmembrane</keyword>
<evidence type="ECO:0000313" key="3">
    <source>
        <dbReference type="Proteomes" id="UP001501414"/>
    </source>
</evidence>
<feature type="transmembrane region" description="Helical" evidence="1">
    <location>
        <begin position="250"/>
        <end position="275"/>
    </location>
</feature>
<name>A0ABN1YF08_9PSEU</name>
<feature type="transmembrane region" description="Helical" evidence="1">
    <location>
        <begin position="806"/>
        <end position="832"/>
    </location>
</feature>
<feature type="transmembrane region" description="Helical" evidence="1">
    <location>
        <begin position="935"/>
        <end position="954"/>
    </location>
</feature>
<feature type="transmembrane region" description="Helical" evidence="1">
    <location>
        <begin position="731"/>
        <end position="752"/>
    </location>
</feature>
<feature type="transmembrane region" description="Helical" evidence="1">
    <location>
        <begin position="1203"/>
        <end position="1224"/>
    </location>
</feature>
<reference evidence="2 3" key="1">
    <citation type="journal article" date="2019" name="Int. J. Syst. Evol. Microbiol.">
        <title>The Global Catalogue of Microorganisms (GCM) 10K type strain sequencing project: providing services to taxonomists for standard genome sequencing and annotation.</title>
        <authorList>
            <consortium name="The Broad Institute Genomics Platform"/>
            <consortium name="The Broad Institute Genome Sequencing Center for Infectious Disease"/>
            <person name="Wu L."/>
            <person name="Ma J."/>
        </authorList>
    </citation>
    <scope>NUCLEOTIDE SEQUENCE [LARGE SCALE GENOMIC DNA]</scope>
    <source>
        <strain evidence="2 3">JCM 11896</strain>
    </source>
</reference>
<evidence type="ECO:0008006" key="4">
    <source>
        <dbReference type="Google" id="ProtNLM"/>
    </source>
</evidence>
<feature type="transmembrane region" description="Helical" evidence="1">
    <location>
        <begin position="592"/>
        <end position="609"/>
    </location>
</feature>
<evidence type="ECO:0000256" key="1">
    <source>
        <dbReference type="SAM" id="Phobius"/>
    </source>
</evidence>
<feature type="transmembrane region" description="Helical" evidence="1">
    <location>
        <begin position="961"/>
        <end position="987"/>
    </location>
</feature>
<feature type="transmembrane region" description="Helical" evidence="1">
    <location>
        <begin position="178"/>
        <end position="201"/>
    </location>
</feature>